<keyword evidence="10" id="KW-1185">Reference proteome</keyword>
<sequence length="388" mass="39748">MGDDHSEGLRMLSHRTAELPAASGKFGPVARGPLSSPSRAGAGGRAGRSRNRPGPPAPGPAPPTHRAHGGRAPSGPAQGGRAGVSGTDEAECPSMPPRRGHIVRVQSLTLVAASAALLAPTTFPGAPPPPLPEPPAQLLLPGAPDRPGPLRADRSGVRIGPVPHVPAGQPAPHVRQRTDSGPEAGPRAQRDASGSPVRAADLLARVRDCDPVSRGRYRSDAGAPADIPVCGTKEAVYWKADLDVDCDGRPGDRCNSGTDPHFSPATAYTGSDGRPLDAERLPYVVVPGPSDTWDHREDGVRGGSLAALVHGDRVRYAVVGDVGPSDLIGEASYAAARSLGIPADPEGGGVASDVTYIVFKGSQVEPIDDTAAAEKAGERLARRFVDGG</sequence>
<reference evidence="9 10" key="1">
    <citation type="journal article" date="1996" name="Mol. Microbiol.">
        <title>A set of ordered cosmids and a detailed genetic and physical map for the 8 Mb Streptomyces coelicolor A3(2) chromosome.</title>
        <authorList>
            <person name="Redenbach M."/>
            <person name="Kieser H.M."/>
            <person name="Denapaite D."/>
            <person name="Eichner A."/>
            <person name="Cullum J."/>
            <person name="Kinashi H."/>
            <person name="Hopwood D.A."/>
        </authorList>
    </citation>
    <scope>NUCLEOTIDE SEQUENCE [LARGE SCALE GENOMIC DNA]</scope>
    <source>
        <strain evidence="10">ATCC BAA-471 / A3(2) / M145</strain>
    </source>
</reference>
<dbReference type="Proteomes" id="UP000001973">
    <property type="component" value="Chromosome"/>
</dbReference>
<dbReference type="PANTHER" id="PTHR42061">
    <property type="entry name" value="ENDO-CHITOSANASE"/>
    <property type="match status" value="1"/>
</dbReference>
<dbReference type="STRING" id="100226.gene:17764730"/>
<evidence type="ECO:0000256" key="8">
    <source>
        <dbReference type="SAM" id="MobiDB-lite"/>
    </source>
</evidence>
<reference evidence="9 10" key="2">
    <citation type="journal article" date="2002" name="Nature">
        <title>Complete genome sequence of the model actinomycete Streptomyces coelicolor A3(2).</title>
        <authorList>
            <person name="Bentley S.D."/>
            <person name="Chater K.F."/>
            <person name="Cerdeno-Tarraga A.M."/>
            <person name="Challis G.L."/>
            <person name="Thomson N.R."/>
            <person name="James K.D."/>
            <person name="Harris D.E."/>
            <person name="Quail M.A."/>
            <person name="Kieser H."/>
            <person name="Harper D."/>
            <person name="Bateman A."/>
            <person name="Brown S."/>
            <person name="Chandra G."/>
            <person name="Chen C.W."/>
            <person name="Collins M."/>
            <person name="Cronin A."/>
            <person name="Fraser A."/>
            <person name="Goble A."/>
            <person name="Hidalgo J."/>
            <person name="Hornsby T."/>
            <person name="Howarth S."/>
            <person name="Huang C.H."/>
            <person name="Kieser T."/>
            <person name="Larke L."/>
            <person name="Murphy L."/>
            <person name="Oliver K."/>
            <person name="O'Neil S."/>
            <person name="Rabbinowitsch E."/>
            <person name="Rajandream M.A."/>
            <person name="Rutherford K."/>
            <person name="Rutter S."/>
            <person name="Seeger K."/>
            <person name="Saunders D."/>
            <person name="Sharp S."/>
            <person name="Squares R."/>
            <person name="Squares S."/>
            <person name="Taylor K."/>
            <person name="Warren T."/>
            <person name="Wietzorrek A."/>
            <person name="Woodward J."/>
            <person name="Barrell B.G."/>
            <person name="Parkhill J."/>
            <person name="Hopwood D.A."/>
        </authorList>
    </citation>
    <scope>NUCLEOTIDE SEQUENCE [LARGE SCALE GENOMIC DNA]</scope>
    <source>
        <strain evidence="10">ATCC BAA-471 / A3(2) / M145</strain>
    </source>
</reference>
<dbReference type="HOGENOM" id="CLU_059934_0_0_11"/>
<dbReference type="GO" id="GO:0000272">
    <property type="term" value="P:polysaccharide catabolic process"/>
    <property type="evidence" value="ECO:0007669"/>
    <property type="project" value="UniProtKB-KW"/>
</dbReference>
<proteinExistence type="predicted"/>
<dbReference type="OrthoDB" id="4334655at2"/>
<keyword evidence="5" id="KW-0119">Carbohydrate metabolism</keyword>
<comment type="subcellular location">
    <subcellularLocation>
        <location evidence="1">Secreted</location>
    </subcellularLocation>
</comment>
<evidence type="ECO:0000256" key="4">
    <source>
        <dbReference type="ARBA" id="ARBA00022801"/>
    </source>
</evidence>
<evidence type="ECO:0000256" key="6">
    <source>
        <dbReference type="ARBA" id="ARBA00023295"/>
    </source>
</evidence>
<evidence type="ECO:0008006" key="11">
    <source>
        <dbReference type="Google" id="ProtNLM"/>
    </source>
</evidence>
<feature type="compositionally biased region" description="Pro residues" evidence="8">
    <location>
        <begin position="53"/>
        <end position="63"/>
    </location>
</feature>
<feature type="compositionally biased region" description="Pro residues" evidence="8">
    <location>
        <begin position="125"/>
        <end position="135"/>
    </location>
</feature>
<keyword evidence="3" id="KW-0732">Signal</keyword>
<organism evidence="9 10">
    <name type="scientific">Streptomyces coelicolor (strain ATCC BAA-471 / A3(2) / M145)</name>
    <dbReference type="NCBI Taxonomy" id="100226"/>
    <lineage>
        <taxon>Bacteria</taxon>
        <taxon>Bacillati</taxon>
        <taxon>Actinomycetota</taxon>
        <taxon>Actinomycetes</taxon>
        <taxon>Kitasatosporales</taxon>
        <taxon>Streptomycetaceae</taxon>
        <taxon>Streptomyces</taxon>
        <taxon>Streptomyces albidoflavus group</taxon>
    </lineage>
</organism>
<dbReference type="InParanoid" id="Q9FC14"/>
<evidence type="ECO:0000256" key="2">
    <source>
        <dbReference type="ARBA" id="ARBA00022525"/>
    </source>
</evidence>
<feature type="region of interest" description="Disordered" evidence="8">
    <location>
        <begin position="120"/>
        <end position="199"/>
    </location>
</feature>
<dbReference type="PaxDb" id="100226-SCO7070"/>
<evidence type="ECO:0000256" key="1">
    <source>
        <dbReference type="ARBA" id="ARBA00004613"/>
    </source>
</evidence>
<evidence type="ECO:0000313" key="10">
    <source>
        <dbReference type="Proteomes" id="UP000001973"/>
    </source>
</evidence>
<dbReference type="Pfam" id="PF07335">
    <property type="entry name" value="Glyco_hydro_75"/>
    <property type="match status" value="1"/>
</dbReference>
<keyword evidence="6" id="KW-0326">Glycosidase</keyword>
<name>Q9FC14_STRCO</name>
<dbReference type="EMBL" id="AL645882">
    <property type="protein sequence ID" value="CAC01568.1"/>
    <property type="molecule type" value="Genomic_DNA"/>
</dbReference>
<keyword evidence="2" id="KW-0964">Secreted</keyword>
<dbReference type="InterPro" id="IPR009939">
    <property type="entry name" value="Chitosanase_fungal"/>
</dbReference>
<evidence type="ECO:0000256" key="3">
    <source>
        <dbReference type="ARBA" id="ARBA00022729"/>
    </source>
</evidence>
<keyword evidence="4" id="KW-0378">Hydrolase</keyword>
<dbReference type="KEGG" id="sco:SCO7070"/>
<dbReference type="PANTHER" id="PTHR42061:SF6">
    <property type="entry name" value="ENDO-CHITOSANASE"/>
    <property type="match status" value="1"/>
</dbReference>
<dbReference type="GO" id="GO:0005576">
    <property type="term" value="C:extracellular region"/>
    <property type="evidence" value="ECO:0007669"/>
    <property type="project" value="UniProtKB-SubCell"/>
</dbReference>
<feature type="region of interest" description="Disordered" evidence="8">
    <location>
        <begin position="1"/>
        <end position="100"/>
    </location>
</feature>
<keyword evidence="7" id="KW-0624">Polysaccharide degradation</keyword>
<evidence type="ECO:0000313" key="9">
    <source>
        <dbReference type="EMBL" id="CAC01568.1"/>
    </source>
</evidence>
<dbReference type="CAZy" id="GH75">
    <property type="family name" value="Glycoside Hydrolase Family 75"/>
</dbReference>
<evidence type="ECO:0000256" key="7">
    <source>
        <dbReference type="ARBA" id="ARBA00023326"/>
    </source>
</evidence>
<protein>
    <recommendedName>
        <fullName evidence="11">Secreted protein</fullName>
    </recommendedName>
</protein>
<gene>
    <name evidence="9" type="ordered locus">SCO7070</name>
    <name evidence="9" type="ORF">SC4G1.36</name>
</gene>
<dbReference type="PATRIC" id="fig|100226.15.peg.7175"/>
<dbReference type="GO" id="GO:0016977">
    <property type="term" value="F:chitosanase activity"/>
    <property type="evidence" value="ECO:0007669"/>
    <property type="project" value="InterPro"/>
</dbReference>
<dbReference type="EMBL" id="AL939130">
    <property type="protein sequence ID" value="CAC01568.1"/>
    <property type="molecule type" value="Genomic_DNA"/>
</dbReference>
<evidence type="ECO:0000256" key="5">
    <source>
        <dbReference type="ARBA" id="ARBA00023277"/>
    </source>
</evidence>
<accession>Q9FC14</accession>
<dbReference type="eggNOG" id="COG3409">
    <property type="taxonomic scope" value="Bacteria"/>
</dbReference>
<dbReference type="AlphaFoldDB" id="Q9FC14"/>